<feature type="signal peptide" evidence="8">
    <location>
        <begin position="1"/>
        <end position="46"/>
    </location>
</feature>
<sequence>MESILAVMSYKPRHAKPSATRRRAASIAAAGTATGALLAAPTVASAAETAPAPAANVNLEQRALQVRDALHEQAAQLPPELADPALQLLDNSVETAFPGILDAPTQPAPAVDDAAAAEEQRRAEAEQAQAAQQAEAQRAEAERAEAARAEEQRRAEARAAEVADNPCPAEARACIDLQGNRTWLQENGEVTYGPVQMSAGAPSPETATPTGTFYVNRKVKDEVSYEFDMAPMPYAVYFTNNGIAFHQGNTALLSHGCIHLNHDDAVQYFDQLQIGDMVYVY</sequence>
<evidence type="ECO:0000256" key="1">
    <source>
        <dbReference type="ARBA" id="ARBA00004752"/>
    </source>
</evidence>
<evidence type="ECO:0000256" key="5">
    <source>
        <dbReference type="ARBA" id="ARBA00023316"/>
    </source>
</evidence>
<dbReference type="STRING" id="1544413.Clow_00466"/>
<dbReference type="UniPathway" id="UPA00219"/>
<proteinExistence type="predicted"/>
<keyword evidence="2" id="KW-0808">Transferase</keyword>
<dbReference type="PANTHER" id="PTHR30582:SF33">
    <property type="entry name" value="EXPORTED PROTEIN"/>
    <property type="match status" value="1"/>
</dbReference>
<dbReference type="InterPro" id="IPR005490">
    <property type="entry name" value="LD_TPept_cat_dom"/>
</dbReference>
<feature type="chain" id="PRO_5006188214" description="L,D-TPase catalytic domain-containing protein" evidence="8">
    <location>
        <begin position="47"/>
        <end position="281"/>
    </location>
</feature>
<dbReference type="AlphaFoldDB" id="A0A0Q1AKD8"/>
<evidence type="ECO:0000259" key="9">
    <source>
        <dbReference type="PROSITE" id="PS52029"/>
    </source>
</evidence>
<keyword evidence="5 6" id="KW-0961">Cell wall biogenesis/degradation</keyword>
<evidence type="ECO:0000313" key="11">
    <source>
        <dbReference type="Proteomes" id="UP000050488"/>
    </source>
</evidence>
<feature type="domain" description="L,D-TPase catalytic" evidence="9">
    <location>
        <begin position="171"/>
        <end position="281"/>
    </location>
</feature>
<accession>A0A0Q1AKD8</accession>
<dbReference type="CDD" id="cd16913">
    <property type="entry name" value="YkuD_like"/>
    <property type="match status" value="1"/>
</dbReference>
<evidence type="ECO:0000256" key="8">
    <source>
        <dbReference type="SAM" id="SignalP"/>
    </source>
</evidence>
<organism evidence="10 11">
    <name type="scientific">Corynebacterium lowii</name>
    <dbReference type="NCBI Taxonomy" id="1544413"/>
    <lineage>
        <taxon>Bacteria</taxon>
        <taxon>Bacillati</taxon>
        <taxon>Actinomycetota</taxon>
        <taxon>Actinomycetes</taxon>
        <taxon>Mycobacteriales</taxon>
        <taxon>Corynebacteriaceae</taxon>
        <taxon>Corynebacterium</taxon>
    </lineage>
</organism>
<dbReference type="Proteomes" id="UP000050488">
    <property type="component" value="Unassembled WGS sequence"/>
</dbReference>
<feature type="active site" description="Nucleophile" evidence="6">
    <location>
        <position position="257"/>
    </location>
</feature>
<dbReference type="GO" id="GO:0016740">
    <property type="term" value="F:transferase activity"/>
    <property type="evidence" value="ECO:0007669"/>
    <property type="project" value="UniProtKB-KW"/>
</dbReference>
<keyword evidence="4 6" id="KW-0573">Peptidoglycan synthesis</keyword>
<dbReference type="InterPro" id="IPR038063">
    <property type="entry name" value="Transpep_catalytic_dom"/>
</dbReference>
<protein>
    <recommendedName>
        <fullName evidence="9">L,D-TPase catalytic domain-containing protein</fullName>
    </recommendedName>
</protein>
<dbReference type="PANTHER" id="PTHR30582">
    <property type="entry name" value="L,D-TRANSPEPTIDASE"/>
    <property type="match status" value="1"/>
</dbReference>
<dbReference type="PATRIC" id="fig|1544413.3.peg.470"/>
<dbReference type="Gene3D" id="2.40.440.10">
    <property type="entry name" value="L,D-transpeptidase catalytic domain-like"/>
    <property type="match status" value="1"/>
</dbReference>
<evidence type="ECO:0000256" key="7">
    <source>
        <dbReference type="SAM" id="MobiDB-lite"/>
    </source>
</evidence>
<keyword evidence="11" id="KW-1185">Reference proteome</keyword>
<dbReference type="GO" id="GO:0071972">
    <property type="term" value="F:peptidoglycan L,D-transpeptidase activity"/>
    <property type="evidence" value="ECO:0007669"/>
    <property type="project" value="TreeGrafter"/>
</dbReference>
<feature type="region of interest" description="Disordered" evidence="7">
    <location>
        <begin position="102"/>
        <end position="165"/>
    </location>
</feature>
<feature type="compositionally biased region" description="Low complexity" evidence="7">
    <location>
        <begin position="126"/>
        <end position="136"/>
    </location>
</feature>
<evidence type="ECO:0000256" key="2">
    <source>
        <dbReference type="ARBA" id="ARBA00022679"/>
    </source>
</evidence>
<dbReference type="GO" id="GO:0005576">
    <property type="term" value="C:extracellular region"/>
    <property type="evidence" value="ECO:0007669"/>
    <property type="project" value="TreeGrafter"/>
</dbReference>
<dbReference type="InterPro" id="IPR050979">
    <property type="entry name" value="LD-transpeptidase"/>
</dbReference>
<evidence type="ECO:0000256" key="4">
    <source>
        <dbReference type="ARBA" id="ARBA00022984"/>
    </source>
</evidence>
<dbReference type="Pfam" id="PF03734">
    <property type="entry name" value="YkuD"/>
    <property type="match status" value="1"/>
</dbReference>
<dbReference type="SUPFAM" id="SSF141523">
    <property type="entry name" value="L,D-transpeptidase catalytic domain-like"/>
    <property type="match status" value="1"/>
</dbReference>
<comment type="caution">
    <text evidence="10">The sequence shown here is derived from an EMBL/GenBank/DDBJ whole genome shotgun (WGS) entry which is preliminary data.</text>
</comment>
<dbReference type="EMBL" id="LKEV01000001">
    <property type="protein sequence ID" value="KQB87407.1"/>
    <property type="molecule type" value="Genomic_DNA"/>
</dbReference>
<evidence type="ECO:0000313" key="10">
    <source>
        <dbReference type="EMBL" id="KQB87407.1"/>
    </source>
</evidence>
<gene>
    <name evidence="10" type="ORF">Clow_00466</name>
</gene>
<dbReference type="GO" id="GO:0018104">
    <property type="term" value="P:peptidoglycan-protein cross-linking"/>
    <property type="evidence" value="ECO:0007669"/>
    <property type="project" value="TreeGrafter"/>
</dbReference>
<evidence type="ECO:0000256" key="6">
    <source>
        <dbReference type="PROSITE-ProRule" id="PRU01373"/>
    </source>
</evidence>
<comment type="pathway">
    <text evidence="1 6">Cell wall biogenesis; peptidoglycan biosynthesis.</text>
</comment>
<feature type="active site" description="Proton donor/acceptor" evidence="6">
    <location>
        <position position="246"/>
    </location>
</feature>
<reference evidence="10 11" key="1">
    <citation type="submission" date="2015-10" db="EMBL/GenBank/DDBJ databases">
        <title>Corynebacteirum lowii and Corynebacterium oculi species nova, derived from human clinical disease and and emended description of Corynebacterium mastiditis.</title>
        <authorList>
            <person name="Bernard K."/>
            <person name="Pacheco A.L."/>
            <person name="Mcdougall C."/>
            <person name="Burtx T."/>
            <person name="Weibe D."/>
            <person name="Tyler S."/>
            <person name="Olson A.B."/>
            <person name="Cnockaert M."/>
            <person name="Eguchi H."/>
            <person name="Kuwahara T."/>
            <person name="Nakayama-Imaohji H."/>
            <person name="Boudewijins M."/>
            <person name="Van Hoecke F."/>
            <person name="Bernier A.-M."/>
            <person name="Vandamme P."/>
        </authorList>
    </citation>
    <scope>NUCLEOTIDE SEQUENCE [LARGE SCALE GENOMIC DNA]</scope>
    <source>
        <strain evidence="10 11">NML 130206</strain>
    </source>
</reference>
<dbReference type="PROSITE" id="PS52029">
    <property type="entry name" value="LD_TPASE"/>
    <property type="match status" value="1"/>
</dbReference>
<evidence type="ECO:0000256" key="3">
    <source>
        <dbReference type="ARBA" id="ARBA00022960"/>
    </source>
</evidence>
<dbReference type="GO" id="GO:0008360">
    <property type="term" value="P:regulation of cell shape"/>
    <property type="evidence" value="ECO:0007669"/>
    <property type="project" value="UniProtKB-UniRule"/>
</dbReference>
<keyword evidence="8" id="KW-0732">Signal</keyword>
<dbReference type="GO" id="GO:0071555">
    <property type="term" value="P:cell wall organization"/>
    <property type="evidence" value="ECO:0007669"/>
    <property type="project" value="UniProtKB-UniRule"/>
</dbReference>
<feature type="compositionally biased region" description="Basic and acidic residues" evidence="7">
    <location>
        <begin position="137"/>
        <end position="161"/>
    </location>
</feature>
<keyword evidence="3 6" id="KW-0133">Cell shape</keyword>
<name>A0A0Q1AKD8_9CORY</name>